<dbReference type="Proteomes" id="UP001154400">
    <property type="component" value="Chromosome"/>
</dbReference>
<dbReference type="InterPro" id="IPR000120">
    <property type="entry name" value="Amidase"/>
</dbReference>
<organism evidence="5">
    <name type="scientific">Rhodococcus hoagii (strain 103S)</name>
    <name type="common">Rhodococcus equi</name>
    <dbReference type="NCBI Taxonomy" id="685727"/>
    <lineage>
        <taxon>Bacteria</taxon>
        <taxon>Bacillati</taxon>
        <taxon>Actinomycetota</taxon>
        <taxon>Actinomycetes</taxon>
        <taxon>Mycobacteriales</taxon>
        <taxon>Nocardiaceae</taxon>
        <taxon>Prescottella</taxon>
    </lineage>
</organism>
<evidence type="ECO:0000313" key="6">
    <source>
        <dbReference type="Proteomes" id="UP000006892"/>
    </source>
</evidence>
<protein>
    <recommendedName>
        <fullName evidence="3">amidase</fullName>
        <ecNumber evidence="3">3.5.1.4</ecNumber>
    </recommendedName>
</protein>
<feature type="domain" description="Amidase" evidence="4">
    <location>
        <begin position="42"/>
        <end position="468"/>
    </location>
</feature>
<name>A0A3S5Y3Z2_RHOH1</name>
<gene>
    <name evidence="5" type="ordered locus">REQ_11480</name>
</gene>
<dbReference type="SMR" id="A0A3S5Y3Z2"/>
<dbReference type="InterPro" id="IPR036928">
    <property type="entry name" value="AS_sf"/>
</dbReference>
<dbReference type="Pfam" id="PF01425">
    <property type="entry name" value="Amidase"/>
    <property type="match status" value="1"/>
</dbReference>
<evidence type="ECO:0000256" key="2">
    <source>
        <dbReference type="ARBA" id="ARBA00009199"/>
    </source>
</evidence>
<evidence type="ECO:0000256" key="3">
    <source>
        <dbReference type="ARBA" id="ARBA00012922"/>
    </source>
</evidence>
<dbReference type="PANTHER" id="PTHR11895">
    <property type="entry name" value="TRANSAMIDASE"/>
    <property type="match status" value="1"/>
</dbReference>
<proteinExistence type="inferred from homology"/>
<evidence type="ECO:0000313" key="5">
    <source>
        <dbReference type="EMBL" id="CBH47247.1"/>
    </source>
</evidence>
<dbReference type="InterPro" id="IPR020556">
    <property type="entry name" value="Amidase_CS"/>
</dbReference>
<comment type="catalytic activity">
    <reaction evidence="1">
        <text>a monocarboxylic acid amide + H2O = a monocarboxylate + NH4(+)</text>
        <dbReference type="Rhea" id="RHEA:12020"/>
        <dbReference type="ChEBI" id="CHEBI:15377"/>
        <dbReference type="ChEBI" id="CHEBI:28938"/>
        <dbReference type="ChEBI" id="CHEBI:35757"/>
        <dbReference type="ChEBI" id="CHEBI:83628"/>
        <dbReference type="EC" id="3.5.1.4"/>
    </reaction>
</comment>
<evidence type="ECO:0000256" key="1">
    <source>
        <dbReference type="ARBA" id="ARBA00001311"/>
    </source>
</evidence>
<dbReference type="InterPro" id="IPR023631">
    <property type="entry name" value="Amidase_dom"/>
</dbReference>
<dbReference type="PROSITE" id="PS00571">
    <property type="entry name" value="AMIDASES"/>
    <property type="match status" value="1"/>
</dbReference>
<dbReference type="EC" id="3.5.1.4" evidence="3"/>
<dbReference type="GO" id="GO:0004040">
    <property type="term" value="F:amidase activity"/>
    <property type="evidence" value="ECO:0007669"/>
    <property type="project" value="UniProtKB-EC"/>
</dbReference>
<comment type="similarity">
    <text evidence="2">Belongs to the amidase family.</text>
</comment>
<sequence>MAIVSETPHCEGRFAMNTSDPGWMSATEMAAQVASKSLSPNEIAEEMIRRVDEINPAVNAIVHFDADQVRRDAAELTRAQASGEQLGPLHGVPFTIKDLTDVRGLPTTFGLKPMRDNIAERDAVIVTRLRQAGGLYLGKTNTPESGYYGGTDNHLFGPTHNPWKPGHTAGGSSGGAAAAVAAGLGPLAEGSDGAGSVRIPSALCGVVGLKPTTGVIPQTILPGRYNNWAYHGPITRTVADNALMLDVLAGPDHSDPLSIERVETSYVEAARGGIDGLRIAWSPNLGLGYVDPDVAAVCAEAVACFEEMGAKIVEATPDWGDPSQAMWHGIWVPGFAGEHDMLDWDSLHGDVDENLIELIHEGRRLTGVDYGRADTFRGRMWDTWTEFMNDYDVLISPTLASATFPLTQFAPDWLQGKSLREQLLDWLLTYPYNMLNNPAITVPAGFTPDGRPVGLQIAARHRQDALVLRAAANLEQARPWADRRPVA</sequence>
<evidence type="ECO:0000259" key="4">
    <source>
        <dbReference type="Pfam" id="PF01425"/>
    </source>
</evidence>
<dbReference type="PANTHER" id="PTHR11895:SF7">
    <property type="entry name" value="GLUTAMYL-TRNA(GLN) AMIDOTRANSFERASE SUBUNIT A, MITOCHONDRIAL"/>
    <property type="match status" value="1"/>
</dbReference>
<dbReference type="AlphaFoldDB" id="A0A3S5Y3Z2"/>
<dbReference type="EMBL" id="FN563149">
    <property type="protein sequence ID" value="CBH47247.1"/>
    <property type="molecule type" value="Genomic_DNA"/>
</dbReference>
<dbReference type="KEGG" id="req:REQ_11480"/>
<dbReference type="SUPFAM" id="SSF75304">
    <property type="entry name" value="Amidase signature (AS) enzymes"/>
    <property type="match status" value="1"/>
</dbReference>
<dbReference type="Gene3D" id="3.90.1300.10">
    <property type="entry name" value="Amidase signature (AS) domain"/>
    <property type="match status" value="1"/>
</dbReference>
<accession>A0A3S5Y3Z2</accession>
<reference evidence="5" key="1">
    <citation type="journal article" date="2010" name="PLoS Genet.">
        <title>The genome of a pathogenic rhodococcus: cooptive virulence underpinned by key gene acquisitions.</title>
        <authorList>
            <person name="Letek M."/>
            <person name="Gonzalez P."/>
            <person name="Macarthur I."/>
            <person name="Rodriguez H."/>
            <person name="Freeman T.C."/>
            <person name="Valero-Rello A."/>
            <person name="Blanco M."/>
            <person name="Buckley T."/>
            <person name="Cherevach I."/>
            <person name="Fahey R."/>
            <person name="Hapeshi A."/>
            <person name="Holdstock J."/>
            <person name="Leadon D."/>
            <person name="Navas J."/>
            <person name="Ocampo A."/>
            <person name="Quail M.A."/>
            <person name="Sanders M."/>
            <person name="Scortti M.M."/>
            <person name="Prescott J.F."/>
            <person name="Fogarty U."/>
            <person name="Meijer W.G."/>
            <person name="Parkhill J."/>
            <person name="Bentley S.D."/>
            <person name="Vazquez-Boland J.A."/>
        </authorList>
    </citation>
    <scope>NUCLEOTIDE SEQUENCE [LARGE SCALE GENOMIC DNA]</scope>
    <source>
        <strain evidence="5 6">103S</strain>
    </source>
</reference>